<dbReference type="GO" id="GO:0042840">
    <property type="term" value="P:D-glucuronate catabolic process"/>
    <property type="evidence" value="ECO:0007669"/>
    <property type="project" value="TreeGrafter"/>
</dbReference>
<dbReference type="RefSeq" id="WP_147757433.1">
    <property type="nucleotide sequence ID" value="NZ_SAXT01000001.1"/>
</dbReference>
<dbReference type="InterPro" id="IPR032466">
    <property type="entry name" value="Metal_Hydrolase"/>
</dbReference>
<sequence length="467" mass="54303">MKKFIDAYFLLENDISKNLFHNYASECPLFDYHCHLNPKEIAENKQFKNLTEIWLYGDHYKWRVMRANGIDENYITGDASDYEKFLAYVKTVPNLIGNPLYHWSHLELQRYFDIYDIINEKNAETIWNKANEKLKTITVKDILEKFKVDTIGTTDDTLDSLEYHKMIKDKNAPIGNINTKIIPSFRPDKAINIEAEGFTNYIKSLSIASDINIKDINSLIEALYKRIDYFISLGCVSSDHALEYCPFALDSEENIDKIFKKSLLGNKLTVEEIEKYKTYILIKLAKKYKEKNISMQIHLAAMRNNNKKMFNLIGADTGFDSIADYNIIRNLSYLLDECSKTFGLPKMIFYSLNIKDYYPLSTLIGCFQGDRIKGKMQLGSAWWFCDNKDGMEEQMKILANTGSLPIFIGMLTDSRSFLSYPRHEYFRRILCNILGNWAEKGEVPNDIEFLGNVVKNICFNNAKEYFS</sequence>
<dbReference type="PANTHER" id="PTHR30068:SF4">
    <property type="entry name" value="URONATE ISOMERASE"/>
    <property type="match status" value="1"/>
</dbReference>
<gene>
    <name evidence="7" type="primary">uxaC</name>
    <name evidence="8" type="ORF">EPJ80_00260</name>
</gene>
<evidence type="ECO:0000256" key="3">
    <source>
        <dbReference type="ARBA" id="ARBA00008397"/>
    </source>
</evidence>
<dbReference type="HAMAP" id="MF_00675">
    <property type="entry name" value="UxaC"/>
    <property type="match status" value="1"/>
</dbReference>
<dbReference type="UniPathway" id="UPA00246"/>
<evidence type="ECO:0000256" key="5">
    <source>
        <dbReference type="ARBA" id="ARBA00020555"/>
    </source>
</evidence>
<protein>
    <recommendedName>
        <fullName evidence="5 7">Uronate isomerase</fullName>
        <ecNumber evidence="4 7">5.3.1.12</ecNumber>
    </recommendedName>
    <alternativeName>
        <fullName evidence="7">Glucuronate isomerase</fullName>
    </alternativeName>
    <alternativeName>
        <fullName evidence="7">Uronic isomerase</fullName>
    </alternativeName>
</protein>
<dbReference type="Gene3D" id="1.10.2020.10">
    <property type="entry name" value="uronate isomerase, domain 2, chain A"/>
    <property type="match status" value="1"/>
</dbReference>
<dbReference type="Gene3D" id="3.20.20.140">
    <property type="entry name" value="Metal-dependent hydrolases"/>
    <property type="match status" value="1"/>
</dbReference>
<evidence type="ECO:0000256" key="7">
    <source>
        <dbReference type="HAMAP-Rule" id="MF_00675"/>
    </source>
</evidence>
<accession>A0A5C8CIB3</accession>
<organism evidence="8 9">
    <name type="scientific">Brachyspira aalborgi</name>
    <dbReference type="NCBI Taxonomy" id="29522"/>
    <lineage>
        <taxon>Bacteria</taxon>
        <taxon>Pseudomonadati</taxon>
        <taxon>Spirochaetota</taxon>
        <taxon>Spirochaetia</taxon>
        <taxon>Brachyspirales</taxon>
        <taxon>Brachyspiraceae</taxon>
        <taxon>Brachyspira</taxon>
    </lineage>
</organism>
<keyword evidence="6 7" id="KW-0413">Isomerase</keyword>
<dbReference type="GO" id="GO:0008880">
    <property type="term" value="F:glucuronate isomerase activity"/>
    <property type="evidence" value="ECO:0007669"/>
    <property type="project" value="UniProtKB-UniRule"/>
</dbReference>
<dbReference type="EMBL" id="SAXT01000001">
    <property type="protein sequence ID" value="TXJ13214.1"/>
    <property type="molecule type" value="Genomic_DNA"/>
</dbReference>
<dbReference type="PANTHER" id="PTHR30068">
    <property type="entry name" value="URONATE ISOMERASE"/>
    <property type="match status" value="1"/>
</dbReference>
<dbReference type="GO" id="GO:0019698">
    <property type="term" value="P:D-galacturonate catabolic process"/>
    <property type="evidence" value="ECO:0007669"/>
    <property type="project" value="TreeGrafter"/>
</dbReference>
<evidence type="ECO:0000313" key="8">
    <source>
        <dbReference type="EMBL" id="TXJ13214.1"/>
    </source>
</evidence>
<evidence type="ECO:0000256" key="4">
    <source>
        <dbReference type="ARBA" id="ARBA00012546"/>
    </source>
</evidence>
<comment type="catalytic activity">
    <reaction evidence="7">
        <text>aldehydo-D-galacturonate = keto-D-tagaturonate</text>
        <dbReference type="Rhea" id="RHEA:27702"/>
        <dbReference type="ChEBI" id="CHEBI:12952"/>
        <dbReference type="ChEBI" id="CHEBI:17886"/>
    </reaction>
</comment>
<dbReference type="Proteomes" id="UP000325116">
    <property type="component" value="Unassembled WGS sequence"/>
</dbReference>
<comment type="catalytic activity">
    <reaction evidence="1 7">
        <text>D-glucuronate = D-fructuronate</text>
        <dbReference type="Rhea" id="RHEA:13049"/>
        <dbReference type="ChEBI" id="CHEBI:58720"/>
        <dbReference type="ChEBI" id="CHEBI:59863"/>
        <dbReference type="EC" id="5.3.1.12"/>
    </reaction>
</comment>
<dbReference type="SUPFAM" id="SSF51556">
    <property type="entry name" value="Metallo-dependent hydrolases"/>
    <property type="match status" value="1"/>
</dbReference>
<dbReference type="EC" id="5.3.1.12" evidence="4 7"/>
<dbReference type="Pfam" id="PF02614">
    <property type="entry name" value="UxaC"/>
    <property type="match status" value="1"/>
</dbReference>
<dbReference type="NCBIfam" id="NF002794">
    <property type="entry name" value="PRK02925.1"/>
    <property type="match status" value="1"/>
</dbReference>
<reference evidence="8 9" key="1">
    <citation type="journal article" date="1992" name="Lakartidningen">
        <title>[Penicillin V and not amoxicillin is the first choice preparation in acute otitis].</title>
        <authorList>
            <person name="Kamme C."/>
            <person name="Lundgren K."/>
            <person name="Prellner K."/>
        </authorList>
    </citation>
    <scope>NUCLEOTIDE SEQUENCE [LARGE SCALE GENOMIC DNA]</scope>
    <source>
        <strain evidence="8 9">W1</strain>
    </source>
</reference>
<evidence type="ECO:0000256" key="1">
    <source>
        <dbReference type="ARBA" id="ARBA00001165"/>
    </source>
</evidence>
<name>A0A5C8CIB3_9SPIR</name>
<evidence type="ECO:0000256" key="2">
    <source>
        <dbReference type="ARBA" id="ARBA00004892"/>
    </source>
</evidence>
<dbReference type="AlphaFoldDB" id="A0A5C8CIB3"/>
<dbReference type="InterPro" id="IPR003766">
    <property type="entry name" value="Uronate_isomerase"/>
</dbReference>
<comment type="similarity">
    <text evidence="3 7">Belongs to the metallo-dependent hydrolases superfamily. Uronate isomerase family.</text>
</comment>
<comment type="caution">
    <text evidence="8">The sequence shown here is derived from an EMBL/GenBank/DDBJ whole genome shotgun (WGS) entry which is preliminary data.</text>
</comment>
<comment type="pathway">
    <text evidence="2 7">Carbohydrate metabolism; pentose and glucuronate interconversion.</text>
</comment>
<proteinExistence type="inferred from homology"/>
<evidence type="ECO:0000313" key="9">
    <source>
        <dbReference type="Proteomes" id="UP000325116"/>
    </source>
</evidence>
<evidence type="ECO:0000256" key="6">
    <source>
        <dbReference type="ARBA" id="ARBA00023235"/>
    </source>
</evidence>